<accession>A0AAE9CW26</accession>
<sequence length="101" mass="11321">MFEGQNPEIEFEITNDGTRLENICKITVNAITYKYKIKANHGAGGNNKASRWDLDIIELYCFKLLESIGVGPKTVIIPKCGASEPLFYIGNELLADFHQLD</sequence>
<reference evidence="1 2" key="1">
    <citation type="submission" date="2022-05" db="EMBL/GenBank/DDBJ databases">
        <title>Chromosome-level reference genomes for two strains of Caenorhabditis briggsae: an improved platform for comparative genomics.</title>
        <authorList>
            <person name="Stevens L."/>
            <person name="Andersen E.C."/>
        </authorList>
    </citation>
    <scope>NUCLEOTIDE SEQUENCE [LARGE SCALE GENOMIC DNA]</scope>
    <source>
        <strain evidence="1">QX1410_ONT</strain>
        <tissue evidence="1">Whole-organism</tissue>
    </source>
</reference>
<protein>
    <submittedName>
        <fullName evidence="1">Uncharacterized protein</fullName>
    </submittedName>
</protein>
<evidence type="ECO:0000313" key="2">
    <source>
        <dbReference type="Proteomes" id="UP000827892"/>
    </source>
</evidence>
<organism evidence="1 2">
    <name type="scientific">Caenorhabditis briggsae</name>
    <dbReference type="NCBI Taxonomy" id="6238"/>
    <lineage>
        <taxon>Eukaryota</taxon>
        <taxon>Metazoa</taxon>
        <taxon>Ecdysozoa</taxon>
        <taxon>Nematoda</taxon>
        <taxon>Chromadorea</taxon>
        <taxon>Rhabditida</taxon>
        <taxon>Rhabditina</taxon>
        <taxon>Rhabditomorpha</taxon>
        <taxon>Rhabditoidea</taxon>
        <taxon>Rhabditidae</taxon>
        <taxon>Peloderinae</taxon>
        <taxon>Caenorhabditis</taxon>
    </lineage>
</organism>
<name>A0AAE9CW26_CAEBR</name>
<dbReference type="EMBL" id="CP090896">
    <property type="protein sequence ID" value="ULT83923.1"/>
    <property type="molecule type" value="Genomic_DNA"/>
</dbReference>
<gene>
    <name evidence="1" type="ORF">L3Y34_012902</name>
</gene>
<dbReference type="Proteomes" id="UP000827892">
    <property type="component" value="Chromosome X"/>
</dbReference>
<proteinExistence type="predicted"/>
<dbReference type="AlphaFoldDB" id="A0AAE9CW26"/>
<evidence type="ECO:0000313" key="1">
    <source>
        <dbReference type="EMBL" id="ULT83923.1"/>
    </source>
</evidence>